<comment type="caution">
    <text evidence="2">The sequence shown here is derived from an EMBL/GenBank/DDBJ whole genome shotgun (WGS) entry which is preliminary data.</text>
</comment>
<sequence>MAGADSRKHREVVAAAASLKASVRGLAAALASPCGTSRAAAAAPQAAAAAAALRARLSGPGGGDGDAQLPMRLAPDTGRRLAEIDLGGSVVALLAAAHPGAARWAPPAGAADAGEGEAVAAPVAPLDHPLWPQVQAAVAAACECLALLGALALRAAAAAADQGDEPPGLLCQLTGRPFMDAAARHLEALRAEAARPGAGPAAARAAAAAAAALAAPYAALTTALGGAGGEAAAAADTLCAQLAGGFRGSGLFAAACGALLAAAGDQAAGDEAHARACEAAGTALLSLSLFLACADRGEGDDEGEAWEVGPPAGDGLERDPASPSSLAARCSDSPLGFGGRTPARRAGAVDAKADADAETEAGAEADAAALAVLAAPEGLAFLEERLRHGVVELHSPSAAAALGGAAAATAGLLPGRASSGPEGASGAALCVLHCWRALLRGGPGEARAALADARGRALPLLAAALSAAAARAGCRPSCSDSPPELLNTHVMVSAAEGLSAIAAAGAAAALSPLGRAAADAAAGLRDAMPALGAAAAGAAAAAAGAWDQHRRSSLRSNCADLPHSGQLKCSDRGAAEMLRSYCGAAAASAAAVRAALEAVTGPSLQLALYGPTAASPSPAASAVGPGLFPALESLFRCVPPAAPVHAAAAELLAALLPPYASELWRQGDTDDKGRAEVASLLTTLRKFAARCAGCGLSVPEREAAAAVAATMLGVLSTLLAEAQSGRGGGSADGGEGCLATVAAAQLLPGAQVLVLSLQKAPAGPALSSMLLAVLAQASCLHRAAPQLGLLPIALAHGALPAAAAALTAAAGGGAGGRGAAAAAELALVFAEEVAAAAAPAGCCGAAEAVAAAVPGGATAVLAALLQSRLLPGIHTALSAPRGGREGGRDDDARIDGGGGSAWHSVPLPVLGALSRSSSSCSSSSAFFASGPSALRWKISSSATSLCNLGGSVSSSITAGALRIALSSPADSPPFLSAAASPPGSVPCRRGIGAGFGAGAGAAAPAEPCSPSASSAVACGDEDAAAWAGASGAAPAVQARLDALLLRLGGAALSACGAPPIGGGPQPQPAQPQPYQPRASGSDDALAQLRAAVAAARAACGAWGPAGGGPPAETSLCTPPRAPPPPLLLARSSSGGSAPSSPPSPSCGQAAAAARDASDACASASACGSGPASPRASAAEGAGAGPAFPEPLPAGLSAKLLRALSSSAPAVARSAARAAAAAGGVAGMAGAGGAPLDPESLPRLLPALAAWRVGCWSARCGSLTGASEAAAALKPCAGGCGVARFCSRACAAAAHAAHRGECQAVAAAAPEAPAASRGGLGRARRSTGHY</sequence>
<dbReference type="Gene3D" id="6.10.140.2220">
    <property type="match status" value="1"/>
</dbReference>
<dbReference type="InParanoid" id="A0A2V0NYJ4"/>
<name>A0A2V0NYJ4_9CHLO</name>
<dbReference type="EMBL" id="BDRX01000018">
    <property type="protein sequence ID" value="GBF90660.1"/>
    <property type="molecule type" value="Genomic_DNA"/>
</dbReference>
<accession>A0A2V0NYJ4</accession>
<dbReference type="STRING" id="307507.A0A2V0NYJ4"/>
<feature type="region of interest" description="Disordered" evidence="1">
    <location>
        <begin position="300"/>
        <end position="343"/>
    </location>
</feature>
<protein>
    <recommendedName>
        <fullName evidence="4">MYND-type domain-containing protein</fullName>
    </recommendedName>
</protein>
<evidence type="ECO:0008006" key="4">
    <source>
        <dbReference type="Google" id="ProtNLM"/>
    </source>
</evidence>
<evidence type="ECO:0000313" key="3">
    <source>
        <dbReference type="Proteomes" id="UP000247498"/>
    </source>
</evidence>
<organism evidence="2 3">
    <name type="scientific">Raphidocelis subcapitata</name>
    <dbReference type="NCBI Taxonomy" id="307507"/>
    <lineage>
        <taxon>Eukaryota</taxon>
        <taxon>Viridiplantae</taxon>
        <taxon>Chlorophyta</taxon>
        <taxon>core chlorophytes</taxon>
        <taxon>Chlorophyceae</taxon>
        <taxon>CS clade</taxon>
        <taxon>Sphaeropleales</taxon>
        <taxon>Selenastraceae</taxon>
        <taxon>Raphidocelis</taxon>
    </lineage>
</organism>
<evidence type="ECO:0000256" key="1">
    <source>
        <dbReference type="SAM" id="MobiDB-lite"/>
    </source>
</evidence>
<feature type="region of interest" description="Disordered" evidence="1">
    <location>
        <begin position="876"/>
        <end position="899"/>
    </location>
</feature>
<feature type="region of interest" description="Disordered" evidence="1">
    <location>
        <begin position="1058"/>
        <end position="1082"/>
    </location>
</feature>
<feature type="compositionally biased region" description="Pro residues" evidence="1">
    <location>
        <begin position="1065"/>
        <end position="1074"/>
    </location>
</feature>
<keyword evidence="3" id="KW-1185">Reference proteome</keyword>
<feature type="compositionally biased region" description="Low complexity" evidence="1">
    <location>
        <begin position="1127"/>
        <end position="1138"/>
    </location>
</feature>
<proteinExistence type="predicted"/>
<gene>
    <name evidence="2" type="ORF">Rsub_03232</name>
</gene>
<feature type="compositionally biased region" description="Basic and acidic residues" evidence="1">
    <location>
        <begin position="882"/>
        <end position="894"/>
    </location>
</feature>
<evidence type="ECO:0000313" key="2">
    <source>
        <dbReference type="EMBL" id="GBF90660.1"/>
    </source>
</evidence>
<reference evidence="2 3" key="1">
    <citation type="journal article" date="2018" name="Sci. Rep.">
        <title>Raphidocelis subcapitata (=Pseudokirchneriella subcapitata) provides an insight into genome evolution and environmental adaptations in the Sphaeropleales.</title>
        <authorList>
            <person name="Suzuki S."/>
            <person name="Yamaguchi H."/>
            <person name="Nakajima N."/>
            <person name="Kawachi M."/>
        </authorList>
    </citation>
    <scope>NUCLEOTIDE SEQUENCE [LARGE SCALE GENOMIC DNA]</scope>
    <source>
        <strain evidence="2 3">NIES-35</strain>
    </source>
</reference>
<feature type="region of interest" description="Disordered" evidence="1">
    <location>
        <begin position="1107"/>
        <end position="1150"/>
    </location>
</feature>
<dbReference type="Proteomes" id="UP000247498">
    <property type="component" value="Unassembled WGS sequence"/>
</dbReference>